<comment type="caution">
    <text evidence="1">The sequence shown here is derived from an EMBL/GenBank/DDBJ whole genome shotgun (WGS) entry which is preliminary data.</text>
</comment>
<name>A0AA89B1J8_9ASTE</name>
<evidence type="ECO:0000313" key="2">
    <source>
        <dbReference type="Proteomes" id="UP001188597"/>
    </source>
</evidence>
<reference evidence="1" key="1">
    <citation type="submission" date="2022-12" db="EMBL/GenBank/DDBJ databases">
        <title>Draft genome assemblies for two species of Escallonia (Escalloniales).</title>
        <authorList>
            <person name="Chanderbali A."/>
            <person name="Dervinis C."/>
            <person name="Anghel I."/>
            <person name="Soltis D."/>
            <person name="Soltis P."/>
            <person name="Zapata F."/>
        </authorList>
    </citation>
    <scope>NUCLEOTIDE SEQUENCE</scope>
    <source>
        <strain evidence="1">UCBG64.0493</strain>
        <tissue evidence="1">Leaf</tissue>
    </source>
</reference>
<sequence>MPIKDDQCLKQRGKGSRRELISTRVLLTVEHPENERKPAEFSGIRMIAKPETVDKVCATVRNLRPTN</sequence>
<proteinExistence type="predicted"/>
<evidence type="ECO:0000313" key="1">
    <source>
        <dbReference type="EMBL" id="KAK3025559.1"/>
    </source>
</evidence>
<protein>
    <submittedName>
        <fullName evidence="1">Uncharacterized protein</fullName>
    </submittedName>
</protein>
<dbReference type="Proteomes" id="UP001188597">
    <property type="component" value="Unassembled WGS sequence"/>
</dbReference>
<keyword evidence="2" id="KW-1185">Reference proteome</keyword>
<accession>A0AA89B1J8</accession>
<dbReference type="AlphaFoldDB" id="A0AA89B1J8"/>
<gene>
    <name evidence="1" type="ORF">RJ639_041037</name>
</gene>
<dbReference type="EMBL" id="JAVXUP010000543">
    <property type="protein sequence ID" value="KAK3025559.1"/>
    <property type="molecule type" value="Genomic_DNA"/>
</dbReference>
<organism evidence="1 2">
    <name type="scientific">Escallonia herrerae</name>
    <dbReference type="NCBI Taxonomy" id="1293975"/>
    <lineage>
        <taxon>Eukaryota</taxon>
        <taxon>Viridiplantae</taxon>
        <taxon>Streptophyta</taxon>
        <taxon>Embryophyta</taxon>
        <taxon>Tracheophyta</taxon>
        <taxon>Spermatophyta</taxon>
        <taxon>Magnoliopsida</taxon>
        <taxon>eudicotyledons</taxon>
        <taxon>Gunneridae</taxon>
        <taxon>Pentapetalae</taxon>
        <taxon>asterids</taxon>
        <taxon>campanulids</taxon>
        <taxon>Escalloniales</taxon>
        <taxon>Escalloniaceae</taxon>
        <taxon>Escallonia</taxon>
    </lineage>
</organism>